<evidence type="ECO:0000256" key="1">
    <source>
        <dbReference type="SAM" id="MobiDB-lite"/>
    </source>
</evidence>
<reference evidence="3 4" key="1">
    <citation type="submission" date="2018-10" db="EMBL/GenBank/DDBJ databases">
        <title>Sequencing the genomes of 1000 actinobacteria strains.</title>
        <authorList>
            <person name="Klenk H.-P."/>
        </authorList>
    </citation>
    <scope>NUCLEOTIDE SEQUENCE [LARGE SCALE GENOMIC DNA]</scope>
    <source>
        <strain evidence="3 4">DSM 43911</strain>
    </source>
</reference>
<name>A0A495X999_9PSEU</name>
<dbReference type="Proteomes" id="UP000272729">
    <property type="component" value="Unassembled WGS sequence"/>
</dbReference>
<evidence type="ECO:0000313" key="4">
    <source>
        <dbReference type="Proteomes" id="UP000272729"/>
    </source>
</evidence>
<feature type="compositionally biased region" description="Basic residues" evidence="1">
    <location>
        <begin position="201"/>
        <end position="210"/>
    </location>
</feature>
<comment type="caution">
    <text evidence="3">The sequence shown here is derived from an EMBL/GenBank/DDBJ whole genome shotgun (WGS) entry which is preliminary data.</text>
</comment>
<feature type="signal peptide" evidence="2">
    <location>
        <begin position="1"/>
        <end position="18"/>
    </location>
</feature>
<feature type="region of interest" description="Disordered" evidence="1">
    <location>
        <begin position="20"/>
        <end position="136"/>
    </location>
</feature>
<evidence type="ECO:0000313" key="3">
    <source>
        <dbReference type="EMBL" id="RKT69183.1"/>
    </source>
</evidence>
<dbReference type="AlphaFoldDB" id="A0A495X999"/>
<protein>
    <submittedName>
        <fullName evidence="3">Uncharacterized protein</fullName>
    </submittedName>
</protein>
<organism evidence="3 4">
    <name type="scientific">Saccharothrix variisporea</name>
    <dbReference type="NCBI Taxonomy" id="543527"/>
    <lineage>
        <taxon>Bacteria</taxon>
        <taxon>Bacillati</taxon>
        <taxon>Actinomycetota</taxon>
        <taxon>Actinomycetes</taxon>
        <taxon>Pseudonocardiales</taxon>
        <taxon>Pseudonocardiaceae</taxon>
        <taxon>Saccharothrix</taxon>
    </lineage>
</organism>
<keyword evidence="2" id="KW-0732">Signal</keyword>
<feature type="chain" id="PRO_5039451158" evidence="2">
    <location>
        <begin position="19"/>
        <end position="210"/>
    </location>
</feature>
<feature type="region of interest" description="Disordered" evidence="1">
    <location>
        <begin position="179"/>
        <end position="210"/>
    </location>
</feature>
<accession>A0A495X999</accession>
<dbReference type="EMBL" id="RBXR01000001">
    <property type="protein sequence ID" value="RKT69183.1"/>
    <property type="molecule type" value="Genomic_DNA"/>
</dbReference>
<evidence type="ECO:0000256" key="2">
    <source>
        <dbReference type="SAM" id="SignalP"/>
    </source>
</evidence>
<feature type="compositionally biased region" description="Gly residues" evidence="1">
    <location>
        <begin position="67"/>
        <end position="77"/>
    </location>
</feature>
<dbReference type="RefSeq" id="WP_121220733.1">
    <property type="nucleotide sequence ID" value="NZ_JBIUBA010000002.1"/>
</dbReference>
<proteinExistence type="predicted"/>
<sequence length="210" mass="22178">MKTLLTLLALLVAFALHRRPPGNGPGHPHDAGDSTGRPSRQSGHIDAANGMTSAQQATAEAAARGRAGAGQGTGTGTPQGQPTNQWSNVQGNPPNPTNININAGRRIHILDGDGDGVGGGHAPGTGLPNKTEFPDGWEDDVIIDRVVDVARNPDQPPVLPVPTHRRAVRFAEPLRHHCQPTAHNAMPPALRPRFGSESAGRRRRAWRGAR</sequence>
<gene>
    <name evidence="3" type="ORF">DFJ66_2379</name>
</gene>
<keyword evidence="4" id="KW-1185">Reference proteome</keyword>
<feature type="compositionally biased region" description="Low complexity" evidence="1">
    <location>
        <begin position="54"/>
        <end position="66"/>
    </location>
</feature>